<dbReference type="AlphaFoldDB" id="A0AAQ3P4Y5"/>
<sequence>MVSPLLEPSHHHHPQLTRVKLNLRLTHTRKPSSHDLGRAQILKQQLPQGARLALQAPMGAHLARRGRSLAHGGRTGWPKGVDEGSAEHSSREALVLRGEASLRQCGDTLDGDQRLRQHGSVCGSCGFNTLRGYQGPVAFHG</sequence>
<dbReference type="Proteomes" id="UP001374535">
    <property type="component" value="Chromosome 2"/>
</dbReference>
<gene>
    <name evidence="1" type="ORF">V8G54_008890</name>
</gene>
<protein>
    <submittedName>
        <fullName evidence="1">Uncharacterized protein</fullName>
    </submittedName>
</protein>
<accession>A0AAQ3P4Y5</accession>
<organism evidence="1 2">
    <name type="scientific">Vigna mungo</name>
    <name type="common">Black gram</name>
    <name type="synonym">Phaseolus mungo</name>
    <dbReference type="NCBI Taxonomy" id="3915"/>
    <lineage>
        <taxon>Eukaryota</taxon>
        <taxon>Viridiplantae</taxon>
        <taxon>Streptophyta</taxon>
        <taxon>Embryophyta</taxon>
        <taxon>Tracheophyta</taxon>
        <taxon>Spermatophyta</taxon>
        <taxon>Magnoliopsida</taxon>
        <taxon>eudicotyledons</taxon>
        <taxon>Gunneridae</taxon>
        <taxon>Pentapetalae</taxon>
        <taxon>rosids</taxon>
        <taxon>fabids</taxon>
        <taxon>Fabales</taxon>
        <taxon>Fabaceae</taxon>
        <taxon>Papilionoideae</taxon>
        <taxon>50 kb inversion clade</taxon>
        <taxon>NPAAA clade</taxon>
        <taxon>indigoferoid/millettioid clade</taxon>
        <taxon>Phaseoleae</taxon>
        <taxon>Vigna</taxon>
    </lineage>
</organism>
<evidence type="ECO:0000313" key="1">
    <source>
        <dbReference type="EMBL" id="WVZ21568.1"/>
    </source>
</evidence>
<proteinExistence type="predicted"/>
<dbReference type="EMBL" id="CP144699">
    <property type="protein sequence ID" value="WVZ21568.1"/>
    <property type="molecule type" value="Genomic_DNA"/>
</dbReference>
<reference evidence="1 2" key="1">
    <citation type="journal article" date="2023" name="Life. Sci Alliance">
        <title>Evolutionary insights into 3D genome organization and epigenetic landscape of Vigna mungo.</title>
        <authorList>
            <person name="Junaid A."/>
            <person name="Singh B."/>
            <person name="Bhatia S."/>
        </authorList>
    </citation>
    <scope>NUCLEOTIDE SEQUENCE [LARGE SCALE GENOMIC DNA]</scope>
    <source>
        <strain evidence="1">Urdbean</strain>
    </source>
</reference>
<evidence type="ECO:0000313" key="2">
    <source>
        <dbReference type="Proteomes" id="UP001374535"/>
    </source>
</evidence>
<name>A0AAQ3P4Y5_VIGMU</name>
<keyword evidence="2" id="KW-1185">Reference proteome</keyword>